<dbReference type="GO" id="GO:0005700">
    <property type="term" value="C:polytene chromosome"/>
    <property type="evidence" value="ECO:0007669"/>
    <property type="project" value="EnsemblMetazoa"/>
</dbReference>
<dbReference type="SUPFAM" id="SSF53098">
    <property type="entry name" value="Ribonuclease H-like"/>
    <property type="match status" value="1"/>
</dbReference>
<dbReference type="PhylomeDB" id="B4Q8B2"/>
<dbReference type="GO" id="GO:2000495">
    <property type="term" value="P:regulation of cell proliferation involved in compound eye morphogenesis"/>
    <property type="evidence" value="ECO:0007669"/>
    <property type="project" value="EnsemblMetazoa"/>
</dbReference>
<sequence>MSEGVPASPVAIGELKYEDVSQLNFSKLYSPKMKSVYWRYFGFPSNDNNEVITKQNVVCIKCHKVLTNHGNTTNLRAHLQHRHKDLFKELCQEHDIHVPPRKTPRNVSHPPLSKRNVSSRRVKLEFINNRNHDNASDDELDEAAVATAAMQAEEDASSQTMLYETMVPFTYDEAENLVEEEERLVVEPKYGRKRKVATPSSALMHGRVIKHEEGSYAPVANIANLAEALTDIVIKDLRNVDSLYDAGFSEFLRQVLGSSAPMPEPHKIDSLINEMHASKFLEIGEITRDSPPRSPSPSPLRSKTVTEALSALVIALDTLRGEDIPLCSMLSPITSKILIKKLGIAEQDDPLMMNLKRTISSVLQAHVISNDNLTAAALLDPRFHRLTTIDNLDRTVRMLTHKYNINFGGVGDGESNEVAATSNVVAIKSEPRVVDGSPPKKLGLKLLFDSNEIPNPPKRDGDSSVESDLKRYRNEVVVQLDESPIDWWLKMGHIYGTLRDLASLYHSVPGVVTLSFKKTLRDQIYDFNKRFMLTGSHIDAILFLHHHNN</sequence>
<keyword evidence="8" id="KW-1185">Reference proteome</keyword>
<keyword evidence="3" id="KW-0862">Zinc</keyword>
<dbReference type="PANTHER" id="PTHR46169">
    <property type="entry name" value="DNA REPLICATION-RELATED ELEMENT FACTOR, ISOFORM A"/>
    <property type="match status" value="1"/>
</dbReference>
<dbReference type="GO" id="GO:2000278">
    <property type="term" value="P:regulation of DNA biosynthetic process"/>
    <property type="evidence" value="ECO:0007669"/>
    <property type="project" value="EnsemblMetazoa"/>
</dbReference>
<dbReference type="PANTHER" id="PTHR46169:SF29">
    <property type="entry name" value="DNA REPLICATION-RELATED ELEMENT FACTOR, ISOFORM A"/>
    <property type="match status" value="1"/>
</dbReference>
<evidence type="ECO:0000259" key="6">
    <source>
        <dbReference type="PROSITE" id="PS50808"/>
    </source>
</evidence>
<dbReference type="GO" id="GO:0000979">
    <property type="term" value="F:RNA polymerase II core promoter sequence-specific DNA binding"/>
    <property type="evidence" value="ECO:0007669"/>
    <property type="project" value="EnsemblMetazoa"/>
</dbReference>
<dbReference type="Pfam" id="PF02892">
    <property type="entry name" value="zf-BED"/>
    <property type="match status" value="1"/>
</dbReference>
<feature type="domain" description="BED-type" evidence="6">
    <location>
        <begin position="32"/>
        <end position="90"/>
    </location>
</feature>
<dbReference type="SUPFAM" id="SSF57667">
    <property type="entry name" value="beta-beta-alpha zinc fingers"/>
    <property type="match status" value="1"/>
</dbReference>
<dbReference type="GO" id="GO:0048813">
    <property type="term" value="P:dendrite morphogenesis"/>
    <property type="evidence" value="ECO:0007669"/>
    <property type="project" value="EnsemblMetazoa"/>
</dbReference>
<proteinExistence type="predicted"/>
<accession>B4Q8B2</accession>
<dbReference type="Bgee" id="FBgn0193723">
    <property type="expression patterns" value="Expressed in embryo and 3 other cell types or tissues"/>
</dbReference>
<dbReference type="SMART" id="SM00614">
    <property type="entry name" value="ZnF_BED"/>
    <property type="match status" value="1"/>
</dbReference>
<keyword evidence="1" id="KW-0479">Metal-binding</keyword>
<organism evidence="7 8">
    <name type="scientific">Drosophila simulans</name>
    <name type="common">Fruit fly</name>
    <dbReference type="NCBI Taxonomy" id="7240"/>
    <lineage>
        <taxon>Eukaryota</taxon>
        <taxon>Metazoa</taxon>
        <taxon>Ecdysozoa</taxon>
        <taxon>Arthropoda</taxon>
        <taxon>Hexapoda</taxon>
        <taxon>Insecta</taxon>
        <taxon>Pterygota</taxon>
        <taxon>Neoptera</taxon>
        <taxon>Endopterygota</taxon>
        <taxon>Diptera</taxon>
        <taxon>Brachycera</taxon>
        <taxon>Muscomorpha</taxon>
        <taxon>Ephydroidea</taxon>
        <taxon>Drosophilidae</taxon>
        <taxon>Drosophila</taxon>
        <taxon>Sophophora</taxon>
    </lineage>
</organism>
<dbReference type="GO" id="GO:0022416">
    <property type="term" value="P:chaeta development"/>
    <property type="evidence" value="ECO:0007669"/>
    <property type="project" value="EnsemblMetazoa"/>
</dbReference>
<dbReference type="GO" id="GO:0042023">
    <property type="term" value="P:DNA endoreduplication"/>
    <property type="evidence" value="ECO:0007669"/>
    <property type="project" value="EnsemblMetazoa"/>
</dbReference>
<protein>
    <submittedName>
        <fullName evidence="7">GD22316</fullName>
    </submittedName>
</protein>
<dbReference type="InterPro" id="IPR052717">
    <property type="entry name" value="Vacuolar_transposase_reg"/>
</dbReference>
<dbReference type="STRING" id="7240.B4Q8B2"/>
<evidence type="ECO:0000256" key="5">
    <source>
        <dbReference type="SAM" id="MobiDB-lite"/>
    </source>
</evidence>
<dbReference type="PROSITE" id="PS50808">
    <property type="entry name" value="ZF_BED"/>
    <property type="match status" value="1"/>
</dbReference>
<dbReference type="GO" id="GO:0045893">
    <property type="term" value="P:positive regulation of DNA-templated transcription"/>
    <property type="evidence" value="ECO:0007669"/>
    <property type="project" value="EnsemblMetazoa"/>
</dbReference>
<evidence type="ECO:0000313" key="8">
    <source>
        <dbReference type="Proteomes" id="UP000000304"/>
    </source>
</evidence>
<name>B4Q8B2_DROSI</name>
<gene>
    <name evidence="7" type="primary">Dsim\GD22316</name>
    <name evidence="7" type="ORF">Dsim_GD22316</name>
</gene>
<dbReference type="GO" id="GO:0045035">
    <property type="term" value="P:sensory organ precursor cell division"/>
    <property type="evidence" value="ECO:0007669"/>
    <property type="project" value="EnsemblMetazoa"/>
</dbReference>
<dbReference type="GO" id="GO:0005667">
    <property type="term" value="C:transcription regulator complex"/>
    <property type="evidence" value="ECO:0007669"/>
    <property type="project" value="EnsemblMetazoa"/>
</dbReference>
<dbReference type="GO" id="GO:0042981">
    <property type="term" value="P:regulation of apoptotic process"/>
    <property type="evidence" value="ECO:0007669"/>
    <property type="project" value="EnsemblMetazoa"/>
</dbReference>
<dbReference type="EMBL" id="CM000361">
    <property type="protein sequence ID" value="EDX04434.1"/>
    <property type="molecule type" value="Genomic_DNA"/>
</dbReference>
<dbReference type="OrthoDB" id="1607513at2759"/>
<dbReference type="GO" id="GO:0051900">
    <property type="term" value="P:regulation of mitochondrial depolarization"/>
    <property type="evidence" value="ECO:0007669"/>
    <property type="project" value="EnsemblMetazoa"/>
</dbReference>
<evidence type="ECO:0000256" key="2">
    <source>
        <dbReference type="ARBA" id="ARBA00022771"/>
    </source>
</evidence>
<evidence type="ECO:0000313" key="7">
    <source>
        <dbReference type="EMBL" id="EDX04434.1"/>
    </source>
</evidence>
<reference evidence="7 8" key="1">
    <citation type="journal article" date="2007" name="Nature">
        <title>Evolution of genes and genomes on the Drosophila phylogeny.</title>
        <authorList>
            <consortium name="Drosophila 12 Genomes Consortium"/>
            <person name="Clark A.G."/>
            <person name="Eisen M.B."/>
            <person name="Smith D.R."/>
            <person name="Bergman C.M."/>
            <person name="Oliver B."/>
            <person name="Markow T.A."/>
            <person name="Kaufman T.C."/>
            <person name="Kellis M."/>
            <person name="Gelbart W."/>
            <person name="Iyer V.N."/>
            <person name="Pollard D.A."/>
            <person name="Sackton T.B."/>
            <person name="Larracuente A.M."/>
            <person name="Singh N.D."/>
            <person name="Abad J.P."/>
            <person name="Abt D.N."/>
            <person name="Adryan B."/>
            <person name="Aguade M."/>
            <person name="Akashi H."/>
            <person name="Anderson W.W."/>
            <person name="Aquadro C.F."/>
            <person name="Ardell D.H."/>
            <person name="Arguello R."/>
            <person name="Artieri C.G."/>
            <person name="Barbash D.A."/>
            <person name="Barker D."/>
            <person name="Barsanti P."/>
            <person name="Batterham P."/>
            <person name="Batzoglou S."/>
            <person name="Begun D."/>
            <person name="Bhutkar A."/>
            <person name="Blanco E."/>
            <person name="Bosak S.A."/>
            <person name="Bradley R.K."/>
            <person name="Brand A.D."/>
            <person name="Brent M.R."/>
            <person name="Brooks A.N."/>
            <person name="Brown R.H."/>
            <person name="Butlin R.K."/>
            <person name="Caggese C."/>
            <person name="Calvi B.R."/>
            <person name="Bernardo de Carvalho A."/>
            <person name="Caspi A."/>
            <person name="Castrezana S."/>
            <person name="Celniker S.E."/>
            <person name="Chang J.L."/>
            <person name="Chapple C."/>
            <person name="Chatterji S."/>
            <person name="Chinwalla A."/>
            <person name="Civetta A."/>
            <person name="Clifton S.W."/>
            <person name="Comeron J.M."/>
            <person name="Costello J.C."/>
            <person name="Coyne J.A."/>
            <person name="Daub J."/>
            <person name="David R.G."/>
            <person name="Delcher A.L."/>
            <person name="Delehaunty K."/>
            <person name="Do C.B."/>
            <person name="Ebling H."/>
            <person name="Edwards K."/>
            <person name="Eickbush T."/>
            <person name="Evans J.D."/>
            <person name="Filipski A."/>
            <person name="Findeiss S."/>
            <person name="Freyhult E."/>
            <person name="Fulton L."/>
            <person name="Fulton R."/>
            <person name="Garcia A.C."/>
            <person name="Gardiner A."/>
            <person name="Garfield D.A."/>
            <person name="Garvin B.E."/>
            <person name="Gibson G."/>
            <person name="Gilbert D."/>
            <person name="Gnerre S."/>
            <person name="Godfrey J."/>
            <person name="Good R."/>
            <person name="Gotea V."/>
            <person name="Gravely B."/>
            <person name="Greenberg A.J."/>
            <person name="Griffiths-Jones S."/>
            <person name="Gross S."/>
            <person name="Guigo R."/>
            <person name="Gustafson E.A."/>
            <person name="Haerty W."/>
            <person name="Hahn M.W."/>
            <person name="Halligan D.L."/>
            <person name="Halpern A.L."/>
            <person name="Halter G.M."/>
            <person name="Han M.V."/>
            <person name="Heger A."/>
            <person name="Hillier L."/>
            <person name="Hinrichs A.S."/>
            <person name="Holmes I."/>
            <person name="Hoskins R.A."/>
            <person name="Hubisz M.J."/>
            <person name="Hultmark D."/>
            <person name="Huntley M.A."/>
            <person name="Jaffe D.B."/>
            <person name="Jagadeeshan S."/>
            <person name="Jeck W.R."/>
            <person name="Johnson J."/>
            <person name="Jones C.D."/>
            <person name="Jordan W.C."/>
            <person name="Karpen G.H."/>
            <person name="Kataoka E."/>
            <person name="Keightley P.D."/>
            <person name="Kheradpour P."/>
            <person name="Kirkness E.F."/>
            <person name="Koerich L.B."/>
            <person name="Kristiansen K."/>
            <person name="Kudrna D."/>
            <person name="Kulathinal R.J."/>
            <person name="Kumar S."/>
            <person name="Kwok R."/>
            <person name="Lander E."/>
            <person name="Langley C.H."/>
            <person name="Lapoint R."/>
            <person name="Lazzaro B.P."/>
            <person name="Lee S.J."/>
            <person name="Levesque L."/>
            <person name="Li R."/>
            <person name="Lin C.F."/>
            <person name="Lin M.F."/>
            <person name="Lindblad-Toh K."/>
            <person name="Llopart A."/>
            <person name="Long M."/>
            <person name="Low L."/>
            <person name="Lozovsky E."/>
            <person name="Lu J."/>
            <person name="Luo M."/>
            <person name="Machado C.A."/>
            <person name="Makalowski W."/>
            <person name="Marzo M."/>
            <person name="Matsuda M."/>
            <person name="Matzkin L."/>
            <person name="McAllister B."/>
            <person name="McBride C.S."/>
            <person name="McKernan B."/>
            <person name="McKernan K."/>
            <person name="Mendez-Lago M."/>
            <person name="Minx P."/>
            <person name="Mollenhauer M.U."/>
            <person name="Montooth K."/>
            <person name="Mount S.M."/>
            <person name="Mu X."/>
            <person name="Myers E."/>
            <person name="Negre B."/>
            <person name="Newfeld S."/>
            <person name="Nielsen R."/>
            <person name="Noor M.A."/>
            <person name="O'Grady P."/>
            <person name="Pachter L."/>
            <person name="Papaceit M."/>
            <person name="Parisi M.J."/>
            <person name="Parisi M."/>
            <person name="Parts L."/>
            <person name="Pedersen J.S."/>
            <person name="Pesole G."/>
            <person name="Phillippy A.M."/>
            <person name="Ponting C.P."/>
            <person name="Pop M."/>
            <person name="Porcelli D."/>
            <person name="Powell J.R."/>
            <person name="Prohaska S."/>
            <person name="Pruitt K."/>
            <person name="Puig M."/>
            <person name="Quesneville H."/>
            <person name="Ram K.R."/>
            <person name="Rand D."/>
            <person name="Rasmussen M.D."/>
            <person name="Reed L.K."/>
            <person name="Reenan R."/>
            <person name="Reily A."/>
            <person name="Remington K.A."/>
            <person name="Rieger T.T."/>
            <person name="Ritchie M.G."/>
            <person name="Robin C."/>
            <person name="Rogers Y.H."/>
            <person name="Rohde C."/>
            <person name="Rozas J."/>
            <person name="Rubenfield M.J."/>
            <person name="Ruiz A."/>
            <person name="Russo S."/>
            <person name="Salzberg S.L."/>
            <person name="Sanchez-Gracia A."/>
            <person name="Saranga D.J."/>
            <person name="Sato H."/>
            <person name="Schaeffer S.W."/>
            <person name="Schatz M.C."/>
            <person name="Schlenke T."/>
            <person name="Schwartz R."/>
            <person name="Segarra C."/>
            <person name="Singh R.S."/>
            <person name="Sirot L."/>
            <person name="Sirota M."/>
            <person name="Sisneros N.B."/>
            <person name="Smith C.D."/>
            <person name="Smith T.F."/>
            <person name="Spieth J."/>
            <person name="Stage D.E."/>
            <person name="Stark A."/>
            <person name="Stephan W."/>
            <person name="Strausberg R.L."/>
            <person name="Strempel S."/>
            <person name="Sturgill D."/>
            <person name="Sutton G."/>
            <person name="Sutton G.G."/>
            <person name="Tao W."/>
            <person name="Teichmann S."/>
            <person name="Tobari Y.N."/>
            <person name="Tomimura Y."/>
            <person name="Tsolas J.M."/>
            <person name="Valente V.L."/>
            <person name="Venter E."/>
            <person name="Venter J.C."/>
            <person name="Vicario S."/>
            <person name="Vieira F.G."/>
            <person name="Vilella A.J."/>
            <person name="Villasante A."/>
            <person name="Walenz B."/>
            <person name="Wang J."/>
            <person name="Wasserman M."/>
            <person name="Watts T."/>
            <person name="Wilson D."/>
            <person name="Wilson R.K."/>
            <person name="Wing R.A."/>
            <person name="Wolfner M.F."/>
            <person name="Wong A."/>
            <person name="Wong G.K."/>
            <person name="Wu C.I."/>
            <person name="Wu G."/>
            <person name="Yamamoto D."/>
            <person name="Yang H.P."/>
            <person name="Yang S.P."/>
            <person name="Yorke J.A."/>
            <person name="Yoshida K."/>
            <person name="Zdobnov E."/>
            <person name="Zhang P."/>
            <person name="Zhang Y."/>
            <person name="Zimin A.V."/>
            <person name="Baldwin J."/>
            <person name="Abdouelleil A."/>
            <person name="Abdulkadir J."/>
            <person name="Abebe A."/>
            <person name="Abera B."/>
            <person name="Abreu J."/>
            <person name="Acer S.C."/>
            <person name="Aftuck L."/>
            <person name="Alexander A."/>
            <person name="An P."/>
            <person name="Anderson E."/>
            <person name="Anderson S."/>
            <person name="Arachi H."/>
            <person name="Azer M."/>
            <person name="Bachantsang P."/>
            <person name="Barry A."/>
            <person name="Bayul T."/>
            <person name="Berlin A."/>
            <person name="Bessette D."/>
            <person name="Bloom T."/>
            <person name="Blye J."/>
            <person name="Boguslavskiy L."/>
            <person name="Bonnet C."/>
            <person name="Boukhgalter B."/>
            <person name="Bourzgui I."/>
            <person name="Brown A."/>
            <person name="Cahill P."/>
            <person name="Channer S."/>
            <person name="Cheshatsang Y."/>
            <person name="Chuda L."/>
            <person name="Citroen M."/>
            <person name="Collymore A."/>
            <person name="Cooke P."/>
            <person name="Costello M."/>
            <person name="D'Aco K."/>
            <person name="Daza R."/>
            <person name="De Haan G."/>
            <person name="DeGray S."/>
            <person name="DeMaso C."/>
            <person name="Dhargay N."/>
            <person name="Dooley K."/>
            <person name="Dooley E."/>
            <person name="Doricent M."/>
            <person name="Dorje P."/>
            <person name="Dorjee K."/>
            <person name="Dupes A."/>
            <person name="Elong R."/>
            <person name="Falk J."/>
            <person name="Farina A."/>
            <person name="Faro S."/>
            <person name="Ferguson D."/>
            <person name="Fisher S."/>
            <person name="Foley C.D."/>
            <person name="Franke A."/>
            <person name="Friedrich D."/>
            <person name="Gadbois L."/>
            <person name="Gearin G."/>
            <person name="Gearin C.R."/>
            <person name="Giannoukos G."/>
            <person name="Goode T."/>
            <person name="Graham J."/>
            <person name="Grandbois E."/>
            <person name="Grewal S."/>
            <person name="Gyaltsen K."/>
            <person name="Hafez N."/>
            <person name="Hagos B."/>
            <person name="Hall J."/>
            <person name="Henson C."/>
            <person name="Hollinger A."/>
            <person name="Honan T."/>
            <person name="Huard M.D."/>
            <person name="Hughes L."/>
            <person name="Hurhula B."/>
            <person name="Husby M.E."/>
            <person name="Kamat A."/>
            <person name="Kanga B."/>
            <person name="Kashin S."/>
            <person name="Khazanovich D."/>
            <person name="Kisner P."/>
            <person name="Lance K."/>
            <person name="Lara M."/>
            <person name="Lee W."/>
            <person name="Lennon N."/>
            <person name="Letendre F."/>
            <person name="LeVine R."/>
            <person name="Lipovsky A."/>
            <person name="Liu X."/>
            <person name="Liu J."/>
            <person name="Liu S."/>
            <person name="Lokyitsang T."/>
            <person name="Lokyitsang Y."/>
            <person name="Lubonja R."/>
            <person name="Lui A."/>
            <person name="MacDonald P."/>
            <person name="Magnisalis V."/>
            <person name="Maru K."/>
            <person name="Matthews C."/>
            <person name="McCusker W."/>
            <person name="McDonough S."/>
            <person name="Mehta T."/>
            <person name="Meldrim J."/>
            <person name="Meneus L."/>
            <person name="Mihai O."/>
            <person name="Mihalev A."/>
            <person name="Mihova T."/>
            <person name="Mittelman R."/>
            <person name="Mlenga V."/>
            <person name="Montmayeur A."/>
            <person name="Mulrain L."/>
            <person name="Navidi A."/>
            <person name="Naylor J."/>
            <person name="Negash T."/>
            <person name="Nguyen T."/>
            <person name="Nguyen N."/>
            <person name="Nicol R."/>
            <person name="Norbu C."/>
            <person name="Norbu N."/>
            <person name="Novod N."/>
            <person name="O'Neill B."/>
            <person name="Osman S."/>
            <person name="Markiewicz E."/>
            <person name="Oyono O.L."/>
            <person name="Patti C."/>
            <person name="Phunkhang P."/>
            <person name="Pierre F."/>
            <person name="Priest M."/>
            <person name="Raghuraman S."/>
            <person name="Rege F."/>
            <person name="Reyes R."/>
            <person name="Rise C."/>
            <person name="Rogov P."/>
            <person name="Ross K."/>
            <person name="Ryan E."/>
            <person name="Settipalli S."/>
            <person name="Shea T."/>
            <person name="Sherpa N."/>
            <person name="Shi L."/>
            <person name="Shih D."/>
            <person name="Sparrow T."/>
            <person name="Spaulding J."/>
            <person name="Stalker J."/>
            <person name="Stange-Thomann N."/>
            <person name="Stavropoulos S."/>
            <person name="Stone C."/>
            <person name="Strader C."/>
            <person name="Tesfaye S."/>
            <person name="Thomson T."/>
            <person name="Thoulutsang Y."/>
            <person name="Thoulutsang D."/>
            <person name="Topham K."/>
            <person name="Topping I."/>
            <person name="Tsamla T."/>
            <person name="Vassiliev H."/>
            <person name="Vo A."/>
            <person name="Wangchuk T."/>
            <person name="Wangdi T."/>
            <person name="Weiand M."/>
            <person name="Wilkinson J."/>
            <person name="Wilson A."/>
            <person name="Yadav S."/>
            <person name="Young G."/>
            <person name="Yu Q."/>
            <person name="Zembek L."/>
            <person name="Zhong D."/>
            <person name="Zimmer A."/>
            <person name="Zwirko Z."/>
            <person name="Jaffe D.B."/>
            <person name="Alvarez P."/>
            <person name="Brockman W."/>
            <person name="Butler J."/>
            <person name="Chin C."/>
            <person name="Gnerre S."/>
            <person name="Grabherr M."/>
            <person name="Kleber M."/>
            <person name="Mauceli E."/>
            <person name="MacCallum I."/>
        </authorList>
    </citation>
    <scope>NUCLEOTIDE SEQUENCE [LARGE SCALE GENOMIC DNA]</scope>
    <source>
        <strain evidence="8">white501</strain>
    </source>
</reference>
<evidence type="ECO:0000256" key="4">
    <source>
        <dbReference type="PROSITE-ProRule" id="PRU00027"/>
    </source>
</evidence>
<dbReference type="OMA" id="YEMLKFF"/>
<dbReference type="GO" id="GO:0001745">
    <property type="term" value="P:compound eye morphogenesis"/>
    <property type="evidence" value="ECO:0007669"/>
    <property type="project" value="EnsemblMetazoa"/>
</dbReference>
<dbReference type="HOGENOM" id="CLU_418764_0_0_1"/>
<dbReference type="GO" id="GO:0006357">
    <property type="term" value="P:regulation of transcription by RNA polymerase II"/>
    <property type="evidence" value="ECO:0007669"/>
    <property type="project" value="EnsemblMetazoa"/>
</dbReference>
<dbReference type="GO" id="GO:0005634">
    <property type="term" value="C:nucleus"/>
    <property type="evidence" value="ECO:0007669"/>
    <property type="project" value="EnsemblMetazoa"/>
</dbReference>
<dbReference type="GO" id="GO:0008270">
    <property type="term" value="F:zinc ion binding"/>
    <property type="evidence" value="ECO:0007669"/>
    <property type="project" value="UniProtKB-KW"/>
</dbReference>
<dbReference type="InterPro" id="IPR012337">
    <property type="entry name" value="RNaseH-like_sf"/>
</dbReference>
<dbReference type="GO" id="GO:0042802">
    <property type="term" value="F:identical protein binding"/>
    <property type="evidence" value="ECO:0007669"/>
    <property type="project" value="EnsemblMetazoa"/>
</dbReference>
<evidence type="ECO:0000256" key="3">
    <source>
        <dbReference type="ARBA" id="ARBA00022833"/>
    </source>
</evidence>
<feature type="region of interest" description="Disordered" evidence="5">
    <location>
        <begin position="97"/>
        <end position="116"/>
    </location>
</feature>
<evidence type="ECO:0000256" key="1">
    <source>
        <dbReference type="ARBA" id="ARBA00022723"/>
    </source>
</evidence>
<dbReference type="InterPro" id="IPR003656">
    <property type="entry name" value="Znf_BED"/>
</dbReference>
<dbReference type="Proteomes" id="UP000000304">
    <property type="component" value="Chromosome 2L"/>
</dbReference>
<dbReference type="InterPro" id="IPR036236">
    <property type="entry name" value="Znf_C2H2_sf"/>
</dbReference>
<dbReference type="GO" id="GO:0010628">
    <property type="term" value="P:positive regulation of gene expression"/>
    <property type="evidence" value="ECO:0007669"/>
    <property type="project" value="EnsemblMetazoa"/>
</dbReference>
<keyword evidence="2 4" id="KW-0863">Zinc-finger</keyword>
<dbReference type="AlphaFoldDB" id="B4Q8B2"/>